<keyword evidence="1" id="KW-1133">Transmembrane helix</keyword>
<name>A0ABS9V4I6_9BACT</name>
<evidence type="ECO:0000313" key="2">
    <source>
        <dbReference type="EMBL" id="MCH7411329.1"/>
    </source>
</evidence>
<feature type="transmembrane region" description="Helical" evidence="1">
    <location>
        <begin position="106"/>
        <end position="125"/>
    </location>
</feature>
<dbReference type="Pfam" id="PF22765">
    <property type="entry name" value="DUF7010"/>
    <property type="match status" value="1"/>
</dbReference>
<reference evidence="2" key="1">
    <citation type="submission" date="2022-03" db="EMBL/GenBank/DDBJ databases">
        <title>De novo assembled genomes of Belliella spp. (Cyclobacteriaceae) strains.</title>
        <authorList>
            <person name="Szabo A."/>
            <person name="Korponai K."/>
            <person name="Felfoldi T."/>
        </authorList>
    </citation>
    <scope>NUCLEOTIDE SEQUENCE</scope>
    <source>
        <strain evidence="2">DSM 111904</strain>
    </source>
</reference>
<gene>
    <name evidence="2" type="ORF">MM239_18180</name>
</gene>
<dbReference type="InterPro" id="IPR053824">
    <property type="entry name" value="DUF7010"/>
</dbReference>
<feature type="transmembrane region" description="Helical" evidence="1">
    <location>
        <begin position="80"/>
        <end position="100"/>
    </location>
</feature>
<protein>
    <submittedName>
        <fullName evidence="2">Uncharacterized protein</fullName>
    </submittedName>
</protein>
<sequence>MNLEEQRIEFSQRKFLAVPLAGLLVWFIIGVSGIYLPDGITVWVLFLGTGSIVYLGMLIAKWTGENFISKKGVRNDFDKLFLFSMAQSMIIFAIAIPFFLVDYTSLPLTVGILTCLMWIPFSWIIQH</sequence>
<dbReference type="RefSeq" id="WP_241349697.1">
    <property type="nucleotide sequence ID" value="NZ_JAKZGP010000070.1"/>
</dbReference>
<evidence type="ECO:0000313" key="3">
    <source>
        <dbReference type="Proteomes" id="UP001165489"/>
    </source>
</evidence>
<accession>A0ABS9V4I6</accession>
<dbReference type="EMBL" id="JAKZGP010000070">
    <property type="protein sequence ID" value="MCH7411329.1"/>
    <property type="molecule type" value="Genomic_DNA"/>
</dbReference>
<comment type="caution">
    <text evidence="2">The sequence shown here is derived from an EMBL/GenBank/DDBJ whole genome shotgun (WGS) entry which is preliminary data.</text>
</comment>
<evidence type="ECO:0000256" key="1">
    <source>
        <dbReference type="SAM" id="Phobius"/>
    </source>
</evidence>
<dbReference type="Proteomes" id="UP001165489">
    <property type="component" value="Unassembled WGS sequence"/>
</dbReference>
<keyword evidence="1" id="KW-0812">Transmembrane</keyword>
<feature type="transmembrane region" description="Helical" evidence="1">
    <location>
        <begin position="15"/>
        <end position="36"/>
    </location>
</feature>
<organism evidence="2 3">
    <name type="scientific">Belliella filtrata</name>
    <dbReference type="NCBI Taxonomy" id="2923435"/>
    <lineage>
        <taxon>Bacteria</taxon>
        <taxon>Pseudomonadati</taxon>
        <taxon>Bacteroidota</taxon>
        <taxon>Cytophagia</taxon>
        <taxon>Cytophagales</taxon>
        <taxon>Cyclobacteriaceae</taxon>
        <taxon>Belliella</taxon>
    </lineage>
</organism>
<proteinExistence type="predicted"/>
<keyword evidence="1" id="KW-0472">Membrane</keyword>
<keyword evidence="3" id="KW-1185">Reference proteome</keyword>
<feature type="transmembrane region" description="Helical" evidence="1">
    <location>
        <begin position="42"/>
        <end position="60"/>
    </location>
</feature>